<reference evidence="2" key="1">
    <citation type="submission" date="2017-01" db="EMBL/GenBank/DDBJ databases">
        <title>Genome Analysis of Deinococcus marmoris KOPRI26562.</title>
        <authorList>
            <person name="Kim J.H."/>
            <person name="Oh H.-M."/>
        </authorList>
    </citation>
    <scope>NUCLEOTIDE SEQUENCE [LARGE SCALE GENOMIC DNA]</scope>
    <source>
        <strain evidence="2">PAMC 26633</strain>
    </source>
</reference>
<dbReference type="Proteomes" id="UP000214720">
    <property type="component" value="Unassembled WGS sequence"/>
</dbReference>
<proteinExistence type="predicted"/>
<evidence type="ECO:0008006" key="3">
    <source>
        <dbReference type="Google" id="ProtNLM"/>
    </source>
</evidence>
<evidence type="ECO:0000313" key="1">
    <source>
        <dbReference type="EMBL" id="OXC77825.1"/>
    </source>
</evidence>
<comment type="caution">
    <text evidence="1">The sequence shown here is derived from an EMBL/GenBank/DDBJ whole genome shotgun (WGS) entry which is preliminary data.</text>
</comment>
<name>A0A226X301_CABSO</name>
<accession>A0A226X301</accession>
<sequence length="62" mass="6364">MAVGVAVGVTTAVVVGATVAALPPNCSSIVVNGIAYQQCGPNWYQPQYVGTQVQYVVVTAPR</sequence>
<dbReference type="AlphaFoldDB" id="A0A226X301"/>
<evidence type="ECO:0000313" key="2">
    <source>
        <dbReference type="Proteomes" id="UP000214720"/>
    </source>
</evidence>
<organism evidence="1 2">
    <name type="scientific">Caballeronia sordidicola</name>
    <name type="common">Burkholderia sordidicola</name>
    <dbReference type="NCBI Taxonomy" id="196367"/>
    <lineage>
        <taxon>Bacteria</taxon>
        <taxon>Pseudomonadati</taxon>
        <taxon>Pseudomonadota</taxon>
        <taxon>Betaproteobacteria</taxon>
        <taxon>Burkholderiales</taxon>
        <taxon>Burkholderiaceae</taxon>
        <taxon>Caballeronia</taxon>
    </lineage>
</organism>
<dbReference type="EMBL" id="MTHB01000094">
    <property type="protein sequence ID" value="OXC77825.1"/>
    <property type="molecule type" value="Genomic_DNA"/>
</dbReference>
<gene>
    <name evidence="1" type="ORF">BSU04_15150</name>
</gene>
<protein>
    <recommendedName>
        <fullName evidence="3">Secreted protein</fullName>
    </recommendedName>
</protein>